<keyword evidence="3" id="KW-1185">Reference proteome</keyword>
<dbReference type="PANTHER" id="PTHR37199">
    <property type="entry name" value="TRANSMEMBRANE PROTEIN"/>
    <property type="match status" value="1"/>
</dbReference>
<dbReference type="EMBL" id="JBCGBO010000005">
    <property type="protein sequence ID" value="KAK9199004.1"/>
    <property type="molecule type" value="Genomic_DNA"/>
</dbReference>
<dbReference type="AlphaFoldDB" id="A0AAP0M6F3"/>
<keyword evidence="1" id="KW-0812">Transmembrane</keyword>
<dbReference type="Proteomes" id="UP001428341">
    <property type="component" value="Unassembled WGS sequence"/>
</dbReference>
<name>A0AAP0M6F3_9ROSI</name>
<comment type="caution">
    <text evidence="2">The sequence shown here is derived from an EMBL/GenBank/DDBJ whole genome shotgun (WGS) entry which is preliminary data.</text>
</comment>
<evidence type="ECO:0000313" key="2">
    <source>
        <dbReference type="EMBL" id="KAK9199004.1"/>
    </source>
</evidence>
<proteinExistence type="predicted"/>
<feature type="transmembrane region" description="Helical" evidence="1">
    <location>
        <begin position="22"/>
        <end position="47"/>
    </location>
</feature>
<evidence type="ECO:0000313" key="3">
    <source>
        <dbReference type="Proteomes" id="UP001428341"/>
    </source>
</evidence>
<keyword evidence="1" id="KW-1133">Transmembrane helix</keyword>
<dbReference type="PANTHER" id="PTHR37199:SF2">
    <property type="entry name" value="MEMBRANE LIPOPROTEIN"/>
    <property type="match status" value="1"/>
</dbReference>
<accession>A0AAP0M6F3</accession>
<keyword evidence="1" id="KW-0472">Membrane</keyword>
<reference evidence="2 3" key="1">
    <citation type="submission" date="2024-05" db="EMBL/GenBank/DDBJ databases">
        <title>Haplotype-resolved chromosome-level genome assembly of Huyou (Citrus changshanensis).</title>
        <authorList>
            <person name="Miao C."/>
            <person name="Chen W."/>
            <person name="Wu Y."/>
            <person name="Wang L."/>
            <person name="Zhao S."/>
            <person name="Grierson D."/>
            <person name="Xu C."/>
            <person name="Chen K."/>
        </authorList>
    </citation>
    <scope>NUCLEOTIDE SEQUENCE [LARGE SCALE GENOMIC DNA]</scope>
    <source>
        <strain evidence="2">01-14</strain>
        <tissue evidence="2">Leaf</tissue>
    </source>
</reference>
<protein>
    <submittedName>
        <fullName evidence="2">Uncharacterized protein</fullName>
    </submittedName>
</protein>
<evidence type="ECO:0000256" key="1">
    <source>
        <dbReference type="SAM" id="Phobius"/>
    </source>
</evidence>
<organism evidence="2 3">
    <name type="scientific">Citrus x changshan-huyou</name>
    <dbReference type="NCBI Taxonomy" id="2935761"/>
    <lineage>
        <taxon>Eukaryota</taxon>
        <taxon>Viridiplantae</taxon>
        <taxon>Streptophyta</taxon>
        <taxon>Embryophyta</taxon>
        <taxon>Tracheophyta</taxon>
        <taxon>Spermatophyta</taxon>
        <taxon>Magnoliopsida</taxon>
        <taxon>eudicotyledons</taxon>
        <taxon>Gunneridae</taxon>
        <taxon>Pentapetalae</taxon>
        <taxon>rosids</taxon>
        <taxon>malvids</taxon>
        <taxon>Sapindales</taxon>
        <taxon>Rutaceae</taxon>
        <taxon>Aurantioideae</taxon>
        <taxon>Citrus</taxon>
    </lineage>
</organism>
<gene>
    <name evidence="2" type="ORF">WN944_014191</name>
</gene>
<sequence length="179" mass="18560">MVRQLLTEYIITVNGEGAADGLARACVFILAALLTLSLLPAIIFACAEGASKGKTSSADDSNLYGAGCTAGCGGGCGAGPDSFDHACDLHGMLSESMSENDEYAAKILFFDAQAAHCTARCVARHPILHGSLMQQQANDNGQQTQNKQALHANSATLPQNLEFLNAAEQDVAVGLAAFI</sequence>